<feature type="domain" description="Glycosyltransferase 2-like" evidence="1">
    <location>
        <begin position="8"/>
        <end position="170"/>
    </location>
</feature>
<dbReference type="InterPro" id="IPR001173">
    <property type="entry name" value="Glyco_trans_2-like"/>
</dbReference>
<dbReference type="SUPFAM" id="SSF53448">
    <property type="entry name" value="Nucleotide-diphospho-sugar transferases"/>
    <property type="match status" value="1"/>
</dbReference>
<reference evidence="3 4" key="2">
    <citation type="journal article" date="2021" name="Int. J. Food Microbiol.">
        <title>Safety demonstration of a microbial species for use in the food chain: Weissella confusa.</title>
        <authorList>
            <person name="Bourdichon F."/>
            <person name="Patrone V."/>
            <person name="Fontana A."/>
            <person name="Milani G."/>
            <person name="Morelli L."/>
        </authorList>
    </citation>
    <scope>NUCLEOTIDE SEQUENCE [LARGE SCALE GENOMIC DNA]</scope>
    <source>
        <strain evidence="2">CCUG 30943</strain>
        <strain evidence="3 4">CCUG 43002</strain>
    </source>
</reference>
<proteinExistence type="predicted"/>
<dbReference type="PANTHER" id="PTHR48090:SF7">
    <property type="entry name" value="RFBJ PROTEIN"/>
    <property type="match status" value="1"/>
</dbReference>
<gene>
    <name evidence="3" type="ORF">HAU20_04515</name>
    <name evidence="2" type="ORF">HAU43_05365</name>
</gene>
<name>A0A4Z0RLK5_WEICO</name>
<organism evidence="3 4">
    <name type="scientific">Weissella confusa</name>
    <name type="common">Lactobacillus confusus</name>
    <dbReference type="NCBI Taxonomy" id="1583"/>
    <lineage>
        <taxon>Bacteria</taxon>
        <taxon>Bacillati</taxon>
        <taxon>Bacillota</taxon>
        <taxon>Bacilli</taxon>
        <taxon>Lactobacillales</taxon>
        <taxon>Lactobacillaceae</taxon>
        <taxon>Weissella</taxon>
    </lineage>
</organism>
<reference evidence="3" key="1">
    <citation type="submission" date="2020-02" db="EMBL/GenBank/DDBJ databases">
        <authorList>
            <person name="Fontana A."/>
            <person name="Patrone V."/>
            <person name="Morelli L."/>
        </authorList>
    </citation>
    <scope>NUCLEOTIDE SEQUENCE</scope>
    <source>
        <strain evidence="2">CCUG 30943</strain>
        <strain evidence="3">CCUG 43002</strain>
    </source>
</reference>
<dbReference type="CDD" id="cd04179">
    <property type="entry name" value="DPM_DPG-synthase_like"/>
    <property type="match status" value="1"/>
</dbReference>
<dbReference type="InterPro" id="IPR050256">
    <property type="entry name" value="Glycosyltransferase_2"/>
</dbReference>
<dbReference type="Proteomes" id="UP000728106">
    <property type="component" value="Unassembled WGS sequence"/>
</dbReference>
<dbReference type="EMBL" id="JAAOCX010000005">
    <property type="protein sequence ID" value="MBJ7632515.1"/>
    <property type="molecule type" value="Genomic_DNA"/>
</dbReference>
<sequence>MYREKKISLVLPTRNEASHIEKIIDMIPDYVDEILVVSNKSTDNTVEVVKSIAATDSRVRALQDDRTIDGIGYGFAHITGINAATGDIIAGADSDGTYPYDKINEFVDEILDEGRDFIVGTRYPVPSDVTIPFMLRLGVNILNVEIAVLYGKRIHDALSGMWVFKSDIISDLNLKSGDWNLSPEIKINAMQNKNINFSEKLIHQEVREGETKQSYFKTGFNHAMWILKYRFKK</sequence>
<dbReference type="RefSeq" id="WP_135411308.1">
    <property type="nucleotide sequence ID" value="NZ_JAAOCP010000004.1"/>
</dbReference>
<dbReference type="PANTHER" id="PTHR48090">
    <property type="entry name" value="UNDECAPRENYL-PHOSPHATE 4-DEOXY-4-FORMAMIDO-L-ARABINOSE TRANSFERASE-RELATED"/>
    <property type="match status" value="1"/>
</dbReference>
<evidence type="ECO:0000313" key="2">
    <source>
        <dbReference type="EMBL" id="MBJ7632515.1"/>
    </source>
</evidence>
<keyword evidence="4" id="KW-1185">Reference proteome</keyword>
<dbReference type="Pfam" id="PF00535">
    <property type="entry name" value="Glycos_transf_2"/>
    <property type="match status" value="1"/>
</dbReference>
<dbReference type="Gene3D" id="3.90.550.10">
    <property type="entry name" value="Spore Coat Polysaccharide Biosynthesis Protein SpsA, Chain A"/>
    <property type="match status" value="1"/>
</dbReference>
<dbReference type="EMBL" id="JAAOCP010000004">
    <property type="protein sequence ID" value="MBJ7638651.1"/>
    <property type="molecule type" value="Genomic_DNA"/>
</dbReference>
<accession>A0A4Z0RLK5</accession>
<dbReference type="Proteomes" id="UP000808038">
    <property type="component" value="Unassembled WGS sequence"/>
</dbReference>
<comment type="caution">
    <text evidence="3">The sequence shown here is derived from an EMBL/GenBank/DDBJ whole genome shotgun (WGS) entry which is preliminary data.</text>
</comment>
<dbReference type="AlphaFoldDB" id="A0A4Z0RLK5"/>
<dbReference type="InterPro" id="IPR029044">
    <property type="entry name" value="Nucleotide-diphossugar_trans"/>
</dbReference>
<evidence type="ECO:0000259" key="1">
    <source>
        <dbReference type="Pfam" id="PF00535"/>
    </source>
</evidence>
<evidence type="ECO:0000313" key="3">
    <source>
        <dbReference type="EMBL" id="MBJ7638651.1"/>
    </source>
</evidence>
<evidence type="ECO:0000313" key="4">
    <source>
        <dbReference type="Proteomes" id="UP000728106"/>
    </source>
</evidence>
<protein>
    <submittedName>
        <fullName evidence="3">Glycosyltransferase family 2 protein</fullName>
    </submittedName>
</protein>